<keyword evidence="1" id="KW-0472">Membrane</keyword>
<reference evidence="3" key="1">
    <citation type="journal article" date="2019" name="Int. J. Syst. Evol. Microbiol.">
        <title>The Global Catalogue of Microorganisms (GCM) 10K type strain sequencing project: providing services to taxonomists for standard genome sequencing and annotation.</title>
        <authorList>
            <consortium name="The Broad Institute Genomics Platform"/>
            <consortium name="The Broad Institute Genome Sequencing Center for Infectious Disease"/>
            <person name="Wu L."/>
            <person name="Ma J."/>
        </authorList>
    </citation>
    <scope>NUCLEOTIDE SEQUENCE [LARGE SCALE GENOMIC DNA]</scope>
    <source>
        <strain evidence="3">CGMCC 1.15197</strain>
    </source>
</reference>
<dbReference type="Proteomes" id="UP000632273">
    <property type="component" value="Unassembled WGS sequence"/>
</dbReference>
<evidence type="ECO:0000256" key="1">
    <source>
        <dbReference type="SAM" id="Phobius"/>
    </source>
</evidence>
<feature type="transmembrane region" description="Helical" evidence="1">
    <location>
        <begin position="101"/>
        <end position="120"/>
    </location>
</feature>
<evidence type="ECO:0000313" key="2">
    <source>
        <dbReference type="EMBL" id="GGE94781.1"/>
    </source>
</evidence>
<keyword evidence="3" id="KW-1185">Reference proteome</keyword>
<organism evidence="2 3">
    <name type="scientific">Hymenobacter cavernae</name>
    <dbReference type="NCBI Taxonomy" id="2044852"/>
    <lineage>
        <taxon>Bacteria</taxon>
        <taxon>Pseudomonadati</taxon>
        <taxon>Bacteroidota</taxon>
        <taxon>Cytophagia</taxon>
        <taxon>Cytophagales</taxon>
        <taxon>Hymenobacteraceae</taxon>
        <taxon>Hymenobacter</taxon>
    </lineage>
</organism>
<accession>A0ABQ1TIE1</accession>
<proteinExistence type="predicted"/>
<evidence type="ECO:0008006" key="4">
    <source>
        <dbReference type="Google" id="ProtNLM"/>
    </source>
</evidence>
<feature type="transmembrane region" description="Helical" evidence="1">
    <location>
        <begin position="157"/>
        <end position="184"/>
    </location>
</feature>
<sequence length="490" mass="55268">MNKPLWLLLALLMVAGVRLHGLAAAALPDYDSVRNWQIVQEVAVGDLRNLYHHGSPGFSLLYAPVAWFTTDFHVFQYLNALVGVVAVGWLTLFISREARLAGYEAGLLVLFIGVSTFLTFSGRDFTMGSWGLVVFTGLLQAYYERLRQATPRSLLRAAVWVTIGLCINYKFLLTLPILAVFELLQQDGLLLRPRNLLRVLAILATPYVVLAAVSLAVGLPWYRWLAVYYNIVRPGAPNAAGRQGMAHLDALYYLKFLRDFESPLVLLGLVAVPLLWRRALFQKLKQPNLVRYLAIWVYCFLVGMSLLLKAPRGLLLIYGLLYALTFLSLRQVLDRRWWALSLVVLVAVGFNLGHIQREIYAYTPSHYPEVAAWLRKHGSPPVISTVGQGLVPYVVPGSVAVITDEHTLPALRRQGYRYVLLDDYWRVTNVLNFDSLRQLPVVAAWPEPLLTAPLLFLEHSEYTSLGYDETLALQRAARRDSLQLRLISIN</sequence>
<name>A0ABQ1TIE1_9BACT</name>
<dbReference type="EMBL" id="BMHT01000001">
    <property type="protein sequence ID" value="GGE94781.1"/>
    <property type="molecule type" value="Genomic_DNA"/>
</dbReference>
<keyword evidence="1" id="KW-1133">Transmembrane helix</keyword>
<feature type="transmembrane region" description="Helical" evidence="1">
    <location>
        <begin position="314"/>
        <end position="330"/>
    </location>
</feature>
<keyword evidence="1" id="KW-0812">Transmembrane</keyword>
<dbReference type="RefSeq" id="WP_188810064.1">
    <property type="nucleotide sequence ID" value="NZ_BMHT01000001.1"/>
</dbReference>
<comment type="caution">
    <text evidence="2">The sequence shown here is derived from an EMBL/GenBank/DDBJ whole genome shotgun (WGS) entry which is preliminary data.</text>
</comment>
<gene>
    <name evidence="2" type="ORF">GCM10011383_01890</name>
</gene>
<feature type="transmembrane region" description="Helical" evidence="1">
    <location>
        <begin position="196"/>
        <end position="222"/>
    </location>
</feature>
<feature type="transmembrane region" description="Helical" evidence="1">
    <location>
        <begin position="74"/>
        <end position="94"/>
    </location>
</feature>
<evidence type="ECO:0000313" key="3">
    <source>
        <dbReference type="Proteomes" id="UP000632273"/>
    </source>
</evidence>
<protein>
    <recommendedName>
        <fullName evidence="4">Glycosyltransferase RgtA/B/C/D-like domain-containing protein</fullName>
    </recommendedName>
</protein>
<feature type="transmembrane region" description="Helical" evidence="1">
    <location>
        <begin position="337"/>
        <end position="355"/>
    </location>
</feature>
<feature type="transmembrane region" description="Helical" evidence="1">
    <location>
        <begin position="289"/>
        <end position="308"/>
    </location>
</feature>